<dbReference type="PATRIC" id="fig|927661.3.peg.1226"/>
<dbReference type="OrthoDB" id="3732589at2"/>
<protein>
    <submittedName>
        <fullName evidence="1">Propanediol dehydratase, small subunit</fullName>
    </submittedName>
</protein>
<evidence type="ECO:0000313" key="2">
    <source>
        <dbReference type="Proteomes" id="UP000021053"/>
    </source>
</evidence>
<dbReference type="Pfam" id="PF02287">
    <property type="entry name" value="Dehydratase_SU"/>
    <property type="match status" value="1"/>
</dbReference>
<name>A0A010ZNB9_9ACTN</name>
<reference evidence="1 2" key="1">
    <citation type="submission" date="2013-07" db="EMBL/GenBank/DDBJ databases">
        <authorList>
            <consortium name="DOE Joint Genome Institute"/>
            <person name="Eisen J."/>
            <person name="Huntemann M."/>
            <person name="Han J."/>
            <person name="Chen A."/>
            <person name="Kyrpides N."/>
            <person name="Mavromatis K."/>
            <person name="Markowitz V."/>
            <person name="Palaniappan K."/>
            <person name="Ivanova N."/>
            <person name="Schaumberg A."/>
            <person name="Pati A."/>
            <person name="Liolios K."/>
            <person name="Nordberg H.P."/>
            <person name="Cantor M.N."/>
            <person name="Hua S.X."/>
            <person name="Woyke T."/>
        </authorList>
    </citation>
    <scope>NUCLEOTIDE SEQUENCE [LARGE SCALE GENOMIC DNA]</scope>
    <source>
        <strain evidence="1 2">DSM 44712</strain>
    </source>
</reference>
<comment type="caution">
    <text evidence="1">The sequence shown here is derived from an EMBL/GenBank/DDBJ whole genome shotgun (WGS) entry which is preliminary data.</text>
</comment>
<dbReference type="Gene3D" id="1.10.1510.20">
    <property type="entry name" value="Propanediol/glycerol dehydratase, small subunit"/>
    <property type="match status" value="1"/>
</dbReference>
<dbReference type="RefSeq" id="WP_035848983.1">
    <property type="nucleotide sequence ID" value="NZ_KK073874.1"/>
</dbReference>
<dbReference type="EMBL" id="JFBT01000001">
    <property type="protein sequence ID" value="EXG80179.1"/>
    <property type="molecule type" value="Genomic_DNA"/>
</dbReference>
<gene>
    <name evidence="1" type="ORF">CryarDRAFT_1245</name>
</gene>
<dbReference type="SUPFAM" id="SSF47148">
    <property type="entry name" value="Diol dehydratase, gamma subunit"/>
    <property type="match status" value="1"/>
</dbReference>
<organism evidence="1 2">
    <name type="scientific">Cryptosporangium arvum DSM 44712</name>
    <dbReference type="NCBI Taxonomy" id="927661"/>
    <lineage>
        <taxon>Bacteria</taxon>
        <taxon>Bacillati</taxon>
        <taxon>Actinomycetota</taxon>
        <taxon>Actinomycetes</taxon>
        <taxon>Cryptosporangiales</taxon>
        <taxon>Cryptosporangiaceae</taxon>
        <taxon>Cryptosporangium</taxon>
    </lineage>
</organism>
<dbReference type="HOGENOM" id="CLU_120853_1_0_11"/>
<keyword evidence="2" id="KW-1185">Reference proteome</keyword>
<accession>A0A010ZNB9</accession>
<proteinExistence type="predicted"/>
<dbReference type="InterPro" id="IPR003207">
    <property type="entry name" value="Ppandiol/glycerol_DeHydtase_su"/>
</dbReference>
<dbReference type="AlphaFoldDB" id="A0A010ZNB9"/>
<dbReference type="Proteomes" id="UP000021053">
    <property type="component" value="Unassembled WGS sequence"/>
</dbReference>
<dbReference type="InterPro" id="IPR036091">
    <property type="entry name" value="Prodiol/glycerol_DeHase__sf_su"/>
</dbReference>
<evidence type="ECO:0000313" key="1">
    <source>
        <dbReference type="EMBL" id="EXG80179.1"/>
    </source>
</evidence>
<sequence length="117" mass="13039">MKAFSGRPLESVTLEAVRAGEVGPDDLRIHPETLEHQAQVAQAHGNPQLAANFRRAAELTAIDDADVMRVYEALRPRRSTFVELEEIAEWLSARGATMNAALVREAAQVYRRRGLCR</sequence>